<dbReference type="Gene3D" id="3.30.465.10">
    <property type="match status" value="1"/>
</dbReference>
<evidence type="ECO:0000313" key="9">
    <source>
        <dbReference type="EMBL" id="KAG6537912.1"/>
    </source>
</evidence>
<evidence type="ECO:0000256" key="1">
    <source>
        <dbReference type="ARBA" id="ARBA00001974"/>
    </source>
</evidence>
<keyword evidence="4" id="KW-0732">Signal</keyword>
<comment type="caution">
    <text evidence="9">The sequence shown here is derived from an EMBL/GenBank/DDBJ whole genome shotgun (WGS) entry which is preliminary data.</text>
</comment>
<dbReference type="InterPro" id="IPR016167">
    <property type="entry name" value="FAD-bd_PCMH_sub1"/>
</dbReference>
<dbReference type="Pfam" id="PF08031">
    <property type="entry name" value="BBE"/>
    <property type="match status" value="1"/>
</dbReference>
<dbReference type="PANTHER" id="PTHR32448">
    <property type="entry name" value="OS08G0158400 PROTEIN"/>
    <property type="match status" value="1"/>
</dbReference>
<sequence>MQGLPEARQGLAQAAMQRMPPPAMHTVGRVLTRRSSDTRRSRRRRSEMWPKPEIAAWEGATDCGDEAGVSTPPSTSECFSILVLQRGEEELDDAAAAGQVKAEPLAGSRPWLRRWNSLELAAVDRFLFLICYLQISSRHSFPLAKWTDSVFLSVLRSATCSLAMASPVMFFCFLFFHLCTSHAGNHQQTNFLNCFLEATRGSSTSPSKIYTPNTTSFSTLFRSSIQNLRFLSSGAKTPSFLILPSIVHDAQAAVICGRRHGVRLRARSGGHDNEGLSYVSFSSSTDGPFAVLDLSGLRSIEVDAEARTAWVGAGATLGEVYYHVAAASPTAAFPAGVCSTVGVGGHISGGGIGSLQRKYGVAADNVVDAKLVNAEGELMTRETMREDLFWAIRGGGAANFGIVVAYKLRLVSVPPKLTLFSVSRTLEEGATRLLYSWQSIAPRLADDLWITALALAVGEAQLNRTIQVTFVGLFLGPRGGMLAAIKKSFPELGVRAEDCNELSWVETTLSLDDHALNDTSVLLDRRPVYNSSFKSKSDFVRKPISEKTWEGIWEAMMEGEEEPLMMAMEPWGGRLWEIEDDAIAFPHRKGNLYIIQYGMKWFETEAAVTERHLTWMRKFYEYMTPHVSSNPRAAYLNYKDIDLGSSTEEGRTSYREASAWGRRYFLHNFEKLAKVKARVDPENYFWNEQGIPPFAFAVAAW</sequence>
<evidence type="ECO:0000256" key="7">
    <source>
        <dbReference type="SAM" id="MobiDB-lite"/>
    </source>
</evidence>
<comment type="cofactor">
    <cofactor evidence="1">
        <name>FAD</name>
        <dbReference type="ChEBI" id="CHEBI:57692"/>
    </cofactor>
</comment>
<dbReference type="AlphaFoldDB" id="A0A8J5I0C7"/>
<dbReference type="Pfam" id="PF01565">
    <property type="entry name" value="FAD_binding_4"/>
    <property type="match status" value="1"/>
</dbReference>
<keyword evidence="10" id="KW-1185">Reference proteome</keyword>
<evidence type="ECO:0000256" key="3">
    <source>
        <dbReference type="ARBA" id="ARBA00022630"/>
    </source>
</evidence>
<evidence type="ECO:0000313" key="10">
    <source>
        <dbReference type="Proteomes" id="UP000734854"/>
    </source>
</evidence>
<evidence type="ECO:0000256" key="4">
    <source>
        <dbReference type="ARBA" id="ARBA00022729"/>
    </source>
</evidence>
<dbReference type="InterPro" id="IPR016166">
    <property type="entry name" value="FAD-bd_PCMH"/>
</dbReference>
<proteinExistence type="inferred from homology"/>
<dbReference type="EMBL" id="JACMSC010000001">
    <property type="protein sequence ID" value="KAG6537912.1"/>
    <property type="molecule type" value="Genomic_DNA"/>
</dbReference>
<dbReference type="GO" id="GO:0016491">
    <property type="term" value="F:oxidoreductase activity"/>
    <property type="evidence" value="ECO:0007669"/>
    <property type="project" value="InterPro"/>
</dbReference>
<gene>
    <name evidence="9" type="ORF">ZIOFF_003015</name>
</gene>
<dbReference type="PROSITE" id="PS51387">
    <property type="entry name" value="FAD_PCMH"/>
    <property type="match status" value="1"/>
</dbReference>
<dbReference type="InterPro" id="IPR006094">
    <property type="entry name" value="Oxid_FAD_bind_N"/>
</dbReference>
<feature type="region of interest" description="Disordered" evidence="7">
    <location>
        <begin position="30"/>
        <end position="50"/>
    </location>
</feature>
<comment type="similarity">
    <text evidence="2">Belongs to the oxygen-dependent FAD-linked oxidoreductase family.</text>
</comment>
<dbReference type="GO" id="GO:0071949">
    <property type="term" value="F:FAD binding"/>
    <property type="evidence" value="ECO:0007669"/>
    <property type="project" value="InterPro"/>
</dbReference>
<protein>
    <recommendedName>
        <fullName evidence="8">FAD-binding PCMH-type domain-containing protein</fullName>
    </recommendedName>
</protein>
<evidence type="ECO:0000256" key="5">
    <source>
        <dbReference type="ARBA" id="ARBA00022827"/>
    </source>
</evidence>
<evidence type="ECO:0000256" key="2">
    <source>
        <dbReference type="ARBA" id="ARBA00005466"/>
    </source>
</evidence>
<evidence type="ECO:0000259" key="8">
    <source>
        <dbReference type="PROSITE" id="PS51387"/>
    </source>
</evidence>
<dbReference type="InterPro" id="IPR012951">
    <property type="entry name" value="BBE"/>
</dbReference>
<reference evidence="9 10" key="1">
    <citation type="submission" date="2020-08" db="EMBL/GenBank/DDBJ databases">
        <title>Plant Genome Project.</title>
        <authorList>
            <person name="Zhang R.-G."/>
        </authorList>
    </citation>
    <scope>NUCLEOTIDE SEQUENCE [LARGE SCALE GENOMIC DNA]</scope>
    <source>
        <tissue evidence="9">Rhizome</tissue>
    </source>
</reference>
<accession>A0A8J5I0C7</accession>
<feature type="domain" description="FAD-binding PCMH-type" evidence="8">
    <location>
        <begin position="233"/>
        <end position="413"/>
    </location>
</feature>
<dbReference type="InterPro" id="IPR036318">
    <property type="entry name" value="FAD-bd_PCMH-like_sf"/>
</dbReference>
<dbReference type="SUPFAM" id="SSF56176">
    <property type="entry name" value="FAD-binding/transporter-associated domain-like"/>
    <property type="match status" value="1"/>
</dbReference>
<dbReference type="Gene3D" id="3.30.43.10">
    <property type="entry name" value="Uridine Diphospho-n-acetylenolpyruvylglucosamine Reductase, domain 2"/>
    <property type="match status" value="1"/>
</dbReference>
<dbReference type="Proteomes" id="UP000734854">
    <property type="component" value="Unassembled WGS sequence"/>
</dbReference>
<keyword evidence="6" id="KW-0325">Glycoprotein</keyword>
<evidence type="ECO:0000256" key="6">
    <source>
        <dbReference type="ARBA" id="ARBA00023180"/>
    </source>
</evidence>
<keyword evidence="5" id="KW-0274">FAD</keyword>
<dbReference type="Gene3D" id="3.40.462.20">
    <property type="match status" value="1"/>
</dbReference>
<name>A0A8J5I0C7_ZINOF</name>
<organism evidence="9 10">
    <name type="scientific">Zingiber officinale</name>
    <name type="common">Ginger</name>
    <name type="synonym">Amomum zingiber</name>
    <dbReference type="NCBI Taxonomy" id="94328"/>
    <lineage>
        <taxon>Eukaryota</taxon>
        <taxon>Viridiplantae</taxon>
        <taxon>Streptophyta</taxon>
        <taxon>Embryophyta</taxon>
        <taxon>Tracheophyta</taxon>
        <taxon>Spermatophyta</taxon>
        <taxon>Magnoliopsida</taxon>
        <taxon>Liliopsida</taxon>
        <taxon>Zingiberales</taxon>
        <taxon>Zingiberaceae</taxon>
        <taxon>Zingiber</taxon>
    </lineage>
</organism>
<dbReference type="InterPro" id="IPR016169">
    <property type="entry name" value="FAD-bd_PCMH_sub2"/>
</dbReference>
<keyword evidence="3" id="KW-0285">Flavoprotein</keyword>